<protein>
    <submittedName>
        <fullName evidence="1">Uncharacterized protein</fullName>
    </submittedName>
</protein>
<dbReference type="KEGG" id="tah:SU86_004870"/>
<accession>A0A3G1B6L9</accession>
<reference evidence="1 2" key="1">
    <citation type="journal article" date="2016" name="Sci. Rep.">
        <title>A novel ammonia-oxidizing archaeon from wastewater treatment plant: Its enrichment, physiological and genomic characteristics.</title>
        <authorList>
            <person name="Li Y."/>
            <person name="Ding K."/>
            <person name="Wen X."/>
            <person name="Zhang B."/>
            <person name="Shen B."/>
            <person name="Yang Y."/>
        </authorList>
    </citation>
    <scope>NUCLEOTIDE SEQUENCE [LARGE SCALE GENOMIC DNA]</scope>
    <source>
        <strain evidence="1 2">SAT1</strain>
    </source>
</reference>
<evidence type="ECO:0000313" key="2">
    <source>
        <dbReference type="Proteomes" id="UP000266745"/>
    </source>
</evidence>
<name>A0A3G1B6L9_9ARCH</name>
<gene>
    <name evidence="1" type="ORF">SU86_004870</name>
</gene>
<dbReference type="AlphaFoldDB" id="A0A3G1B6L9"/>
<organism evidence="1 2">
    <name type="scientific">Candidatus Nitrosotenuis cloacae</name>
    <dbReference type="NCBI Taxonomy" id="1603555"/>
    <lineage>
        <taxon>Archaea</taxon>
        <taxon>Nitrososphaerota</taxon>
        <taxon>Candidatus Nitrosotenuis</taxon>
    </lineage>
</organism>
<dbReference type="EMBL" id="CP011097">
    <property type="protein sequence ID" value="AJZ75806.2"/>
    <property type="molecule type" value="Genomic_DNA"/>
</dbReference>
<dbReference type="Proteomes" id="UP000266745">
    <property type="component" value="Chromosome"/>
</dbReference>
<proteinExistence type="predicted"/>
<evidence type="ECO:0000313" key="1">
    <source>
        <dbReference type="EMBL" id="AJZ75806.2"/>
    </source>
</evidence>
<sequence>MILNYSILAAALVTAVFATTNAYADSDSVGDLSIRTTFKFSEGNEDVNSFKVFTQNSGYKWGQTPTFQLWGGVGADKEILYKTAEMSYERRGMAHDSDYDEFDVDISVAHNAKILRKLAYTDCRITDYFVTTLHDNDETFSGKTKFVYADVFEFECGGYRIIPTSKLNQNNGQALKS</sequence>
<keyword evidence="2" id="KW-1185">Reference proteome</keyword>